<dbReference type="InterPro" id="IPR000835">
    <property type="entry name" value="HTH_MarR-typ"/>
</dbReference>
<evidence type="ECO:0000313" key="3">
    <source>
        <dbReference type="EMBL" id="RKR88141.1"/>
    </source>
</evidence>
<feature type="region of interest" description="Disordered" evidence="1">
    <location>
        <begin position="1"/>
        <end position="27"/>
    </location>
</feature>
<sequence length="209" mass="23523">MTAGLIPPPGFSPARQARMTRQPGQYHGQVATTGERWLDEREQRAWRSFITMQMELHNRLGRQLLADAGLSETDYAVLVHLSEAPEGRLRIFQLRAHLEWEKTRLTHHLGRMARRGLVEREPCLTDPRGAFIRITEAGREAIISAAPKHVANVRRWVIDVLTPEQLDVLAEISDKVRAGFHKDVCPPVKAEPCDAESADCPTDTASHDV</sequence>
<dbReference type="AlphaFoldDB" id="A0A495JH91"/>
<dbReference type="Proteomes" id="UP000277671">
    <property type="component" value="Unassembled WGS sequence"/>
</dbReference>
<keyword evidence="3" id="KW-0238">DNA-binding</keyword>
<keyword evidence="4" id="KW-1185">Reference proteome</keyword>
<dbReference type="Pfam" id="PF12802">
    <property type="entry name" value="MarR_2"/>
    <property type="match status" value="1"/>
</dbReference>
<name>A0A495JH91_9ACTN</name>
<dbReference type="PANTHER" id="PTHR33164">
    <property type="entry name" value="TRANSCRIPTIONAL REGULATOR, MARR FAMILY"/>
    <property type="match status" value="1"/>
</dbReference>
<organism evidence="3 4">
    <name type="scientific">Micromonospora pisi</name>
    <dbReference type="NCBI Taxonomy" id="589240"/>
    <lineage>
        <taxon>Bacteria</taxon>
        <taxon>Bacillati</taxon>
        <taxon>Actinomycetota</taxon>
        <taxon>Actinomycetes</taxon>
        <taxon>Micromonosporales</taxon>
        <taxon>Micromonosporaceae</taxon>
        <taxon>Micromonospora</taxon>
    </lineage>
</organism>
<feature type="compositionally biased region" description="Pro residues" evidence="1">
    <location>
        <begin position="1"/>
        <end position="11"/>
    </location>
</feature>
<dbReference type="GO" id="GO:0003677">
    <property type="term" value="F:DNA binding"/>
    <property type="evidence" value="ECO:0007669"/>
    <property type="project" value="UniProtKB-KW"/>
</dbReference>
<dbReference type="Gene3D" id="1.10.10.10">
    <property type="entry name" value="Winged helix-like DNA-binding domain superfamily/Winged helix DNA-binding domain"/>
    <property type="match status" value="1"/>
</dbReference>
<gene>
    <name evidence="3" type="ORF">BDK92_2448</name>
</gene>
<feature type="domain" description="HTH marR-type" evidence="2">
    <location>
        <begin position="42"/>
        <end position="178"/>
    </location>
</feature>
<dbReference type="GO" id="GO:0003700">
    <property type="term" value="F:DNA-binding transcription factor activity"/>
    <property type="evidence" value="ECO:0007669"/>
    <property type="project" value="InterPro"/>
</dbReference>
<dbReference type="InterPro" id="IPR036388">
    <property type="entry name" value="WH-like_DNA-bd_sf"/>
</dbReference>
<proteinExistence type="predicted"/>
<comment type="caution">
    <text evidence="3">The sequence shown here is derived from an EMBL/GenBank/DDBJ whole genome shotgun (WGS) entry which is preliminary data.</text>
</comment>
<evidence type="ECO:0000313" key="4">
    <source>
        <dbReference type="Proteomes" id="UP000277671"/>
    </source>
</evidence>
<protein>
    <submittedName>
        <fullName evidence="3">DNA-binding MarR family transcriptional regulator</fullName>
    </submittedName>
</protein>
<evidence type="ECO:0000259" key="2">
    <source>
        <dbReference type="PROSITE" id="PS50995"/>
    </source>
</evidence>
<evidence type="ECO:0000256" key="1">
    <source>
        <dbReference type="SAM" id="MobiDB-lite"/>
    </source>
</evidence>
<reference evidence="3 4" key="1">
    <citation type="submission" date="2018-10" db="EMBL/GenBank/DDBJ databases">
        <title>Sequencing the genomes of 1000 actinobacteria strains.</title>
        <authorList>
            <person name="Klenk H.-P."/>
        </authorList>
    </citation>
    <scope>NUCLEOTIDE SEQUENCE [LARGE SCALE GENOMIC DNA]</scope>
    <source>
        <strain evidence="3 4">DSM 45175</strain>
    </source>
</reference>
<dbReference type="PANTHER" id="PTHR33164:SF99">
    <property type="entry name" value="MARR FAMILY REGULATORY PROTEIN"/>
    <property type="match status" value="1"/>
</dbReference>
<dbReference type="EMBL" id="RBKT01000001">
    <property type="protein sequence ID" value="RKR88141.1"/>
    <property type="molecule type" value="Genomic_DNA"/>
</dbReference>
<dbReference type="InterPro" id="IPR036390">
    <property type="entry name" value="WH_DNA-bd_sf"/>
</dbReference>
<dbReference type="InterPro" id="IPR039422">
    <property type="entry name" value="MarR/SlyA-like"/>
</dbReference>
<dbReference type="PROSITE" id="PS50995">
    <property type="entry name" value="HTH_MARR_2"/>
    <property type="match status" value="1"/>
</dbReference>
<dbReference type="SUPFAM" id="SSF46785">
    <property type="entry name" value="Winged helix' DNA-binding domain"/>
    <property type="match status" value="1"/>
</dbReference>
<dbReference type="GO" id="GO:0006950">
    <property type="term" value="P:response to stress"/>
    <property type="evidence" value="ECO:0007669"/>
    <property type="project" value="TreeGrafter"/>
</dbReference>
<accession>A0A495JH91</accession>
<dbReference type="SMART" id="SM00347">
    <property type="entry name" value="HTH_MARR"/>
    <property type="match status" value="1"/>
</dbReference>